<dbReference type="OrthoDB" id="10019906at2759"/>
<evidence type="ECO:0000259" key="6">
    <source>
        <dbReference type="Pfam" id="PF20989"/>
    </source>
</evidence>
<name>W5UD10_ICTPU</name>
<dbReference type="GO" id="GO:0005509">
    <property type="term" value="F:calcium ion binding"/>
    <property type="evidence" value="ECO:0007669"/>
    <property type="project" value="InterPro"/>
</dbReference>
<protein>
    <submittedName>
        <fullName evidence="9">Alpha-sarcoglycan</fullName>
    </submittedName>
    <submittedName>
        <fullName evidence="7">Epsilon-sarcoglycan</fullName>
    </submittedName>
</protein>
<dbReference type="RefSeq" id="XP_017339149.2">
    <property type="nucleotide sequence ID" value="XM_017483660.3"/>
</dbReference>
<dbReference type="CTD" id="6442"/>
<keyword evidence="3" id="KW-1133">Transmembrane helix</keyword>
<dbReference type="InterPro" id="IPR015919">
    <property type="entry name" value="Cadherin-like_sf"/>
</dbReference>
<evidence type="ECO:0000256" key="2">
    <source>
        <dbReference type="ARBA" id="ARBA00023136"/>
    </source>
</evidence>
<dbReference type="EMBL" id="JT412185">
    <property type="protein sequence ID" value="AHH39745.1"/>
    <property type="molecule type" value="mRNA"/>
</dbReference>
<dbReference type="InterPro" id="IPR048347">
    <property type="entry name" value="Sarcoglycan_C"/>
</dbReference>
<feature type="domain" description="Sarcoglycan alpha/epsilon N-terminal" evidence="5">
    <location>
        <begin position="29"/>
        <end position="126"/>
    </location>
</feature>
<dbReference type="PANTHER" id="PTHR10132:SF16">
    <property type="entry name" value="ALPHA-SARCOGLYCAN"/>
    <property type="match status" value="1"/>
</dbReference>
<dbReference type="PANTHER" id="PTHR10132">
    <property type="entry name" value="ALPHA-/EPSILON-SARCOGLYCAN FAMILY MEMBER"/>
    <property type="match status" value="1"/>
</dbReference>
<accession>W5UD10</accession>
<dbReference type="KEGG" id="ipu:108273949"/>
<keyword evidence="3" id="KW-0812">Transmembrane</keyword>
<feature type="transmembrane region" description="Helical" evidence="3">
    <location>
        <begin position="292"/>
        <end position="314"/>
    </location>
</feature>
<feature type="signal peptide" evidence="4">
    <location>
        <begin position="1"/>
        <end position="23"/>
    </location>
</feature>
<gene>
    <name evidence="7" type="primary">Sgce</name>
    <name evidence="9" type="synonym">sgca</name>
</gene>
<reference evidence="8" key="2">
    <citation type="journal article" date="2016" name="Nat. Commun.">
        <title>The channel catfish genome sequence provides insights into the evolution of scale formation in teleosts.</title>
        <authorList>
            <person name="Liu Z."/>
            <person name="Liu S."/>
            <person name="Yao J."/>
            <person name="Bao L."/>
            <person name="Zhang J."/>
            <person name="Li Y."/>
            <person name="Jiang C."/>
            <person name="Sun L."/>
            <person name="Wang R."/>
            <person name="Zhang Y."/>
            <person name="Zhou T."/>
            <person name="Zeng Q."/>
            <person name="Fu Q."/>
            <person name="Gao S."/>
            <person name="Li N."/>
            <person name="Koren S."/>
            <person name="Jiang Y."/>
            <person name="Zimin A."/>
            <person name="Xu P."/>
            <person name="Phillippy A.M."/>
            <person name="Geng X."/>
            <person name="Song L."/>
            <person name="Sun F."/>
            <person name="Li C."/>
            <person name="Wang X."/>
            <person name="Chen A."/>
            <person name="Jin Y."/>
            <person name="Yuan Z."/>
            <person name="Yang Y."/>
            <person name="Tan S."/>
            <person name="Peatman E."/>
            <person name="Lu J."/>
            <person name="Qin Z."/>
            <person name="Dunham R."/>
            <person name="Li Z."/>
            <person name="Sonstegard T."/>
            <person name="Feng J."/>
            <person name="Danzmann R.G."/>
            <person name="Schroeder S."/>
            <person name="Scheffler B."/>
            <person name="Duke M.V."/>
            <person name="Ballard L."/>
            <person name="Kucuktas H."/>
            <person name="Kaltenboeck L."/>
            <person name="Liu H."/>
            <person name="Armbruster J."/>
            <person name="Xie Y."/>
            <person name="Kirby M.L."/>
            <person name="Tian Y."/>
            <person name="Flanagan M.E."/>
            <person name="Mu W."/>
            <person name="Waldbieser G.C."/>
        </authorList>
    </citation>
    <scope>NUCLEOTIDE SEQUENCE [LARGE SCALE GENOMIC DNA]</scope>
    <source>
        <strain evidence="8">SDA103</strain>
    </source>
</reference>
<reference evidence="7" key="1">
    <citation type="journal article" date="2012" name="BMC Genomics">
        <title>Efficient assembly and annotation of the transcriptome of catfish by RNA-Seq analysis of a doubled haploid homozygote.</title>
        <authorList>
            <person name="Liu S."/>
            <person name="Zhang Y."/>
            <person name="Zhou Z."/>
            <person name="Waldbieser G."/>
            <person name="Sun F."/>
            <person name="Lu J."/>
            <person name="Zhang J."/>
            <person name="Jiang Y."/>
            <person name="Zhang H."/>
            <person name="Wang X."/>
            <person name="Rajendran K.V."/>
            <person name="Khoo L."/>
            <person name="Kucuktas H."/>
            <person name="Peatman E."/>
            <person name="Liu Z."/>
        </authorList>
    </citation>
    <scope>NUCLEOTIDE SEQUENCE</scope>
    <source>
        <tissue evidence="7">Mixed</tissue>
    </source>
</reference>
<feature type="chain" id="PRO_5044739776" evidence="4">
    <location>
        <begin position="24"/>
        <end position="402"/>
    </location>
</feature>
<dbReference type="AlphaFoldDB" id="W5UD10"/>
<dbReference type="GeneID" id="108273949"/>
<keyword evidence="4" id="KW-0732">Signal</keyword>
<evidence type="ECO:0000256" key="1">
    <source>
        <dbReference type="ARBA" id="ARBA00004370"/>
    </source>
</evidence>
<accession>A0A2D0S8S8</accession>
<evidence type="ECO:0000313" key="9">
    <source>
        <dbReference type="RefSeq" id="XP_017339149.2"/>
    </source>
</evidence>
<organism evidence="7">
    <name type="scientific">Ictalurus punctatus</name>
    <name type="common">Channel catfish</name>
    <name type="synonym">Silurus punctatus</name>
    <dbReference type="NCBI Taxonomy" id="7998"/>
    <lineage>
        <taxon>Eukaryota</taxon>
        <taxon>Metazoa</taxon>
        <taxon>Chordata</taxon>
        <taxon>Craniata</taxon>
        <taxon>Vertebrata</taxon>
        <taxon>Euteleostomi</taxon>
        <taxon>Actinopterygii</taxon>
        <taxon>Neopterygii</taxon>
        <taxon>Teleostei</taxon>
        <taxon>Ostariophysi</taxon>
        <taxon>Siluriformes</taxon>
        <taxon>Ictaluridae</taxon>
        <taxon>Ictalurus</taxon>
    </lineage>
</organism>
<dbReference type="STRING" id="7998.ENSIPUP00000022258"/>
<evidence type="ECO:0000259" key="5">
    <source>
        <dbReference type="Pfam" id="PF05510"/>
    </source>
</evidence>
<proteinExistence type="evidence at transcript level"/>
<keyword evidence="2 3" id="KW-0472">Membrane</keyword>
<sequence length="402" mass="45570">MADRGNWVLTLSVCMVYLLVVQADIIKHAPVGQLFVHELNREVYQNEFEPFLKHYGRVYNDPMVFKCNKQQFPDLPRWLRFTQRHPYDNGFLYGTPLPQDLGKSIIEVFVTNKRSYETFKDRLVINVGHAEKLLPYQAEFFIGLREIEKALPFEVQEEIKQDIQLIWGTDRLDYVNITSALDRGGRVPLPLPGHYEGVYVKLGSDQPYSKCLQRLQTADHLRECEAGGKISGDCSVCSIPANCVTWCKSALIDLSRPVPPTPAPTMGSGILAWGGEFMPPDSPPERDFIPDYIVTIIVPFALAILLCLILAYVMCCRREGVQKRDAMTPEIQLYHHHTIQGNSSELRNMAGNRSSAPQPLSTMPMFNTRTGQRAPPDYPSDSVHIPLIMAQQEPNVDTLPRK</sequence>
<dbReference type="Pfam" id="PF05510">
    <property type="entry name" value="Sarcoglycan_2"/>
    <property type="match status" value="1"/>
</dbReference>
<feature type="domain" description="Sarcoglycan alpha/epsilon second" evidence="6">
    <location>
        <begin position="134"/>
        <end position="217"/>
    </location>
</feature>
<comment type="subcellular location">
    <subcellularLocation>
        <location evidence="1">Membrane</location>
    </subcellularLocation>
</comment>
<dbReference type="SUPFAM" id="SSF49313">
    <property type="entry name" value="Cadherin-like"/>
    <property type="match status" value="1"/>
</dbReference>
<dbReference type="GO" id="GO:0016012">
    <property type="term" value="C:sarcoglycan complex"/>
    <property type="evidence" value="ECO:0007669"/>
    <property type="project" value="InterPro"/>
</dbReference>
<dbReference type="Pfam" id="PF20989">
    <property type="entry name" value="Sarcoglycan_2_C"/>
    <property type="match status" value="1"/>
</dbReference>
<evidence type="ECO:0000313" key="7">
    <source>
        <dbReference type="EMBL" id="AHH39745.1"/>
    </source>
</evidence>
<dbReference type="InterPro" id="IPR008908">
    <property type="entry name" value="Sarcoglycan_alpha/epsilon"/>
</dbReference>
<keyword evidence="8" id="KW-1185">Reference proteome</keyword>
<evidence type="ECO:0000256" key="4">
    <source>
        <dbReference type="SAM" id="SignalP"/>
    </source>
</evidence>
<dbReference type="InterPro" id="IPR048346">
    <property type="entry name" value="Sarcoglycan_N"/>
</dbReference>
<evidence type="ECO:0000256" key="3">
    <source>
        <dbReference type="SAM" id="Phobius"/>
    </source>
</evidence>
<reference evidence="9" key="3">
    <citation type="submission" date="2023-07" db="UniProtKB">
        <authorList>
            <consortium name="RefSeq"/>
        </authorList>
    </citation>
    <scope>IDENTIFICATION</scope>
    <source>
        <tissue evidence="9">Blood</tissue>
    </source>
</reference>
<dbReference type="Proteomes" id="UP000221080">
    <property type="component" value="Chromosome 13"/>
</dbReference>
<evidence type="ECO:0000313" key="8">
    <source>
        <dbReference type="Proteomes" id="UP000221080"/>
    </source>
</evidence>